<evidence type="ECO:0000313" key="2">
    <source>
        <dbReference type="EMBL" id="KAE9390109.1"/>
    </source>
</evidence>
<gene>
    <name evidence="2" type="ORF">BT96DRAFT_355551</name>
</gene>
<keyword evidence="3" id="KW-1185">Reference proteome</keyword>
<name>A0A6A4GW91_9AGAR</name>
<reference evidence="2" key="1">
    <citation type="journal article" date="2019" name="Environ. Microbiol.">
        <title>Fungal ecological strategies reflected in gene transcription - a case study of two litter decomposers.</title>
        <authorList>
            <person name="Barbi F."/>
            <person name="Kohler A."/>
            <person name="Barry K."/>
            <person name="Baskaran P."/>
            <person name="Daum C."/>
            <person name="Fauchery L."/>
            <person name="Ihrmark K."/>
            <person name="Kuo A."/>
            <person name="LaButti K."/>
            <person name="Lipzen A."/>
            <person name="Morin E."/>
            <person name="Grigoriev I.V."/>
            <person name="Henrissat B."/>
            <person name="Lindahl B."/>
            <person name="Martin F."/>
        </authorList>
    </citation>
    <scope>NUCLEOTIDE SEQUENCE</scope>
    <source>
        <strain evidence="2">JB14</strain>
    </source>
</reference>
<keyword evidence="1" id="KW-0812">Transmembrane</keyword>
<evidence type="ECO:0000256" key="1">
    <source>
        <dbReference type="SAM" id="Phobius"/>
    </source>
</evidence>
<feature type="transmembrane region" description="Helical" evidence="1">
    <location>
        <begin position="87"/>
        <end position="105"/>
    </location>
</feature>
<keyword evidence="1" id="KW-0472">Membrane</keyword>
<dbReference type="Proteomes" id="UP000799118">
    <property type="component" value="Unassembled WGS sequence"/>
</dbReference>
<dbReference type="AlphaFoldDB" id="A0A6A4GW91"/>
<sequence>MLSCSGRQAERERGQLSRLMSLTLPSLHPIHLGSLSTSSSFTMKILDSPTMPAILPNRRSMLLIMLCIAKLDALLDKARLLFRNYSGIALLSGLLSCMTLVMFHYKFSADT</sequence>
<evidence type="ECO:0000313" key="3">
    <source>
        <dbReference type="Proteomes" id="UP000799118"/>
    </source>
</evidence>
<keyword evidence="1" id="KW-1133">Transmembrane helix</keyword>
<protein>
    <submittedName>
        <fullName evidence="2">Uncharacterized protein</fullName>
    </submittedName>
</protein>
<proteinExistence type="predicted"/>
<accession>A0A6A4GW91</accession>
<organism evidence="2 3">
    <name type="scientific">Gymnopus androsaceus JB14</name>
    <dbReference type="NCBI Taxonomy" id="1447944"/>
    <lineage>
        <taxon>Eukaryota</taxon>
        <taxon>Fungi</taxon>
        <taxon>Dikarya</taxon>
        <taxon>Basidiomycota</taxon>
        <taxon>Agaricomycotina</taxon>
        <taxon>Agaricomycetes</taxon>
        <taxon>Agaricomycetidae</taxon>
        <taxon>Agaricales</taxon>
        <taxon>Marasmiineae</taxon>
        <taxon>Omphalotaceae</taxon>
        <taxon>Gymnopus</taxon>
    </lineage>
</organism>
<dbReference type="EMBL" id="ML769670">
    <property type="protein sequence ID" value="KAE9390109.1"/>
    <property type="molecule type" value="Genomic_DNA"/>
</dbReference>